<dbReference type="AlphaFoldDB" id="A0A1R4GKW1"/>
<evidence type="ECO:0000313" key="1">
    <source>
        <dbReference type="EMBL" id="SJM68789.1"/>
    </source>
</evidence>
<dbReference type="EMBL" id="FUHU01000046">
    <property type="protein sequence ID" value="SJM68789.1"/>
    <property type="molecule type" value="Genomic_DNA"/>
</dbReference>
<accession>A0A1R4GKW1</accession>
<proteinExistence type="predicted"/>
<dbReference type="Proteomes" id="UP000195787">
    <property type="component" value="Unassembled WGS sequence"/>
</dbReference>
<dbReference type="OrthoDB" id="3699867at2"/>
<sequence>MVAHWLPDRHLGVAATLAHVDELIGRVGEMLFDYQAQSSDVVRLREVLDGQLRHLVVDSVAPIPQKIPLLAADALNALRAAIEHTIYIEAEADAGAELSERAAKLVEMPAASSYDKFVEWTQKRAKNGPSALRSGADLNRRIYDLQPLHRYTDPEAHPLARLVAYTNHAKHRTPAVTAVRIPVVSREDVTPRHPRDIPKRPEEPLVPGEVIFSAPTGQVVPVTLFPTVGINLPETARWPVLMNELGEIAAWVRTQAIPRLITGTDPPQPEIPAWHEISQGHPDLRVALSEGSRVPAYDRNRDRLSAATVRADMTGTIADMPDAPTFADVRAWLESLPDTDVLTRMRELVPSFDHDADDMLHNWDVLQRMRDDAVAFTQRRAMTDLEEPSNLDRRD</sequence>
<organism evidence="1 2">
    <name type="scientific">Agrococcus casei LMG 22410</name>
    <dbReference type="NCBI Taxonomy" id="1255656"/>
    <lineage>
        <taxon>Bacteria</taxon>
        <taxon>Bacillati</taxon>
        <taxon>Actinomycetota</taxon>
        <taxon>Actinomycetes</taxon>
        <taxon>Micrococcales</taxon>
        <taxon>Microbacteriaceae</taxon>
        <taxon>Agrococcus</taxon>
    </lineage>
</organism>
<name>A0A1R4GKW1_9MICO</name>
<gene>
    <name evidence="1" type="ORF">CZ674_12780</name>
</gene>
<keyword evidence="2" id="KW-1185">Reference proteome</keyword>
<reference evidence="1 2" key="1">
    <citation type="submission" date="2017-02" db="EMBL/GenBank/DDBJ databases">
        <authorList>
            <person name="Peterson S.W."/>
        </authorList>
    </citation>
    <scope>NUCLEOTIDE SEQUENCE [LARGE SCALE GENOMIC DNA]</scope>
    <source>
        <strain evidence="1 2">LMG 22410</strain>
    </source>
</reference>
<evidence type="ECO:0000313" key="2">
    <source>
        <dbReference type="Proteomes" id="UP000195787"/>
    </source>
</evidence>
<protein>
    <submittedName>
        <fullName evidence="1">Uncharacterized protein</fullName>
    </submittedName>
</protein>